<feature type="chain" id="PRO_5025693050" description="Mid2 domain-containing protein" evidence="3">
    <location>
        <begin position="19"/>
        <end position="147"/>
    </location>
</feature>
<feature type="transmembrane region" description="Helical" evidence="2">
    <location>
        <begin position="75"/>
        <end position="97"/>
    </location>
</feature>
<reference evidence="4" key="1">
    <citation type="journal article" date="2020" name="Stud. Mycol.">
        <title>101 Dothideomycetes genomes: a test case for predicting lifestyles and emergence of pathogens.</title>
        <authorList>
            <person name="Haridas S."/>
            <person name="Albert R."/>
            <person name="Binder M."/>
            <person name="Bloem J."/>
            <person name="Labutti K."/>
            <person name="Salamov A."/>
            <person name="Andreopoulos B."/>
            <person name="Baker S."/>
            <person name="Barry K."/>
            <person name="Bills G."/>
            <person name="Bluhm B."/>
            <person name="Cannon C."/>
            <person name="Castanera R."/>
            <person name="Culley D."/>
            <person name="Daum C."/>
            <person name="Ezra D."/>
            <person name="Gonzalez J."/>
            <person name="Henrissat B."/>
            <person name="Kuo A."/>
            <person name="Liang C."/>
            <person name="Lipzen A."/>
            <person name="Lutzoni F."/>
            <person name="Magnuson J."/>
            <person name="Mondo S."/>
            <person name="Nolan M."/>
            <person name="Ohm R."/>
            <person name="Pangilinan J."/>
            <person name="Park H.-J."/>
            <person name="Ramirez L."/>
            <person name="Alfaro M."/>
            <person name="Sun H."/>
            <person name="Tritt A."/>
            <person name="Yoshinaga Y."/>
            <person name="Zwiers L.-H."/>
            <person name="Turgeon B."/>
            <person name="Goodwin S."/>
            <person name="Spatafora J."/>
            <person name="Crous P."/>
            <person name="Grigoriev I."/>
        </authorList>
    </citation>
    <scope>NUCLEOTIDE SEQUENCE</scope>
    <source>
        <strain evidence="4">CBS 113818</strain>
    </source>
</reference>
<keyword evidence="2" id="KW-0812">Transmembrane</keyword>
<evidence type="ECO:0000256" key="3">
    <source>
        <dbReference type="SAM" id="SignalP"/>
    </source>
</evidence>
<evidence type="ECO:0000256" key="1">
    <source>
        <dbReference type="SAM" id="MobiDB-lite"/>
    </source>
</evidence>
<dbReference type="Proteomes" id="UP000799424">
    <property type="component" value="Unassembled WGS sequence"/>
</dbReference>
<evidence type="ECO:0000313" key="5">
    <source>
        <dbReference type="Proteomes" id="UP000799424"/>
    </source>
</evidence>
<proteinExistence type="predicted"/>
<accession>A0A6A6ZX02</accession>
<organism evidence="4 5">
    <name type="scientific">Ophiobolus disseminans</name>
    <dbReference type="NCBI Taxonomy" id="1469910"/>
    <lineage>
        <taxon>Eukaryota</taxon>
        <taxon>Fungi</taxon>
        <taxon>Dikarya</taxon>
        <taxon>Ascomycota</taxon>
        <taxon>Pezizomycotina</taxon>
        <taxon>Dothideomycetes</taxon>
        <taxon>Pleosporomycetidae</taxon>
        <taxon>Pleosporales</taxon>
        <taxon>Pleosporineae</taxon>
        <taxon>Phaeosphaeriaceae</taxon>
        <taxon>Ophiobolus</taxon>
    </lineage>
</organism>
<dbReference type="CDD" id="cd12087">
    <property type="entry name" value="TM_EGFR-like"/>
    <property type="match status" value="1"/>
</dbReference>
<keyword evidence="3" id="KW-0732">Signal</keyword>
<evidence type="ECO:0000313" key="4">
    <source>
        <dbReference type="EMBL" id="KAF2824865.1"/>
    </source>
</evidence>
<feature type="signal peptide" evidence="3">
    <location>
        <begin position="1"/>
        <end position="18"/>
    </location>
</feature>
<evidence type="ECO:0008006" key="6">
    <source>
        <dbReference type="Google" id="ProtNLM"/>
    </source>
</evidence>
<keyword evidence="2" id="KW-0472">Membrane</keyword>
<dbReference type="AlphaFoldDB" id="A0A6A6ZX02"/>
<feature type="region of interest" description="Disordered" evidence="1">
    <location>
        <begin position="119"/>
        <end position="147"/>
    </location>
</feature>
<keyword evidence="5" id="KW-1185">Reference proteome</keyword>
<dbReference type="EMBL" id="MU006229">
    <property type="protein sequence ID" value="KAF2824865.1"/>
    <property type="molecule type" value="Genomic_DNA"/>
</dbReference>
<sequence length="147" mass="15260">MLEIAFVFALCSLFSTYAHPLDNGKAETSSTFAQLQTLLVNGTTSNPNATPTAIPNPSNLPGAPTSGGFPTEHTIGTAVGGAIGGLFIVLLLVFWILKRKKNAKRKSLNVLATESKPIAGSAEKIDRPASPTANVGLKNRASVRTGG</sequence>
<evidence type="ECO:0000256" key="2">
    <source>
        <dbReference type="SAM" id="Phobius"/>
    </source>
</evidence>
<protein>
    <recommendedName>
        <fullName evidence="6">Mid2 domain-containing protein</fullName>
    </recommendedName>
</protein>
<name>A0A6A6ZX02_9PLEO</name>
<keyword evidence="2" id="KW-1133">Transmembrane helix</keyword>
<gene>
    <name evidence="4" type="ORF">CC86DRAFT_456838</name>
</gene>